<sequence length="234" mass="25814">MKLFKQLMWLIIPAAFMSVSCTSNEIGFSKDVNPETIFSSYNINYDEGDDSVNCFMQFRFAGENGTTLILSKPSNIAIDEKIIEVDSSTAFGAFYLVRFGVNDFNGSHQIVFTDINGKTHTENFSFSKINCITPIPAVVTTDSLAILQFSGAARNDEISVSISDTASATADIEIQEEIRNNKIQIPIAQLNTLSKGPIEINIHMHRALPLKHATNQGGEFIIQQNITVAKTILQ</sequence>
<evidence type="ECO:0000313" key="2">
    <source>
        <dbReference type="EMBL" id="NNV57645.1"/>
    </source>
</evidence>
<proteinExistence type="predicted"/>
<evidence type="ECO:0000313" key="3">
    <source>
        <dbReference type="Proteomes" id="UP000598971"/>
    </source>
</evidence>
<keyword evidence="3" id="KW-1185">Reference proteome</keyword>
<gene>
    <name evidence="2" type="ORF">GD597_19405</name>
</gene>
<dbReference type="AlphaFoldDB" id="A0A8J8FGJ0"/>
<dbReference type="RefSeq" id="WP_171609596.1">
    <property type="nucleotide sequence ID" value="NZ_WHPF01000017.1"/>
</dbReference>
<dbReference type="Proteomes" id="UP000598971">
    <property type="component" value="Unassembled WGS sequence"/>
</dbReference>
<protein>
    <recommendedName>
        <fullName evidence="4">Lipoprotein</fullName>
    </recommendedName>
</protein>
<feature type="chain" id="PRO_5035160349" description="Lipoprotein" evidence="1">
    <location>
        <begin position="26"/>
        <end position="234"/>
    </location>
</feature>
<name>A0A8J8FGJ0_9BACT</name>
<comment type="caution">
    <text evidence="2">The sequence shown here is derived from an EMBL/GenBank/DDBJ whole genome shotgun (WGS) entry which is preliminary data.</text>
</comment>
<dbReference type="PROSITE" id="PS51257">
    <property type="entry name" value="PROKAR_LIPOPROTEIN"/>
    <property type="match status" value="1"/>
</dbReference>
<dbReference type="EMBL" id="WHPF01000017">
    <property type="protein sequence ID" value="NNV57645.1"/>
    <property type="molecule type" value="Genomic_DNA"/>
</dbReference>
<organism evidence="2 3">
    <name type="scientific">Limnovirga soli</name>
    <dbReference type="NCBI Taxonomy" id="2656915"/>
    <lineage>
        <taxon>Bacteria</taxon>
        <taxon>Pseudomonadati</taxon>
        <taxon>Bacteroidota</taxon>
        <taxon>Chitinophagia</taxon>
        <taxon>Chitinophagales</taxon>
        <taxon>Chitinophagaceae</taxon>
        <taxon>Limnovirga</taxon>
    </lineage>
</organism>
<keyword evidence="1" id="KW-0732">Signal</keyword>
<accession>A0A8J8FGJ0</accession>
<evidence type="ECO:0000256" key="1">
    <source>
        <dbReference type="SAM" id="SignalP"/>
    </source>
</evidence>
<feature type="signal peptide" evidence="1">
    <location>
        <begin position="1"/>
        <end position="25"/>
    </location>
</feature>
<evidence type="ECO:0008006" key="4">
    <source>
        <dbReference type="Google" id="ProtNLM"/>
    </source>
</evidence>
<reference evidence="2" key="1">
    <citation type="submission" date="2019-10" db="EMBL/GenBank/DDBJ databases">
        <title>Draft genome sequence of Panacibacter sp. KCS-6.</title>
        <authorList>
            <person name="Yim K.J."/>
        </authorList>
    </citation>
    <scope>NUCLEOTIDE SEQUENCE</scope>
    <source>
        <strain evidence="2">KCS-6</strain>
    </source>
</reference>